<proteinExistence type="predicted"/>
<gene>
    <name evidence="1" type="ORF">KC01_LOCUS25133</name>
</gene>
<organism evidence="1 2">
    <name type="scientific">Knipowitschia caucasica</name>
    <name type="common">Caucasian dwarf goby</name>
    <name type="synonym">Pomatoschistus caucasicus</name>
    <dbReference type="NCBI Taxonomy" id="637954"/>
    <lineage>
        <taxon>Eukaryota</taxon>
        <taxon>Metazoa</taxon>
        <taxon>Chordata</taxon>
        <taxon>Craniata</taxon>
        <taxon>Vertebrata</taxon>
        <taxon>Euteleostomi</taxon>
        <taxon>Actinopterygii</taxon>
        <taxon>Neopterygii</taxon>
        <taxon>Teleostei</taxon>
        <taxon>Neoteleostei</taxon>
        <taxon>Acanthomorphata</taxon>
        <taxon>Gobiaria</taxon>
        <taxon>Gobiiformes</taxon>
        <taxon>Gobioidei</taxon>
        <taxon>Gobiidae</taxon>
        <taxon>Gobiinae</taxon>
        <taxon>Knipowitschia</taxon>
    </lineage>
</organism>
<sequence length="140" mass="15857">MADLALLEDVHAALRRERTFRDWSDFLSESDDWLLSRFHLPRHVLVQLFEKLEPQLGRQTRRSRAIPVPLQVLSTLGVLATGSFQREIAESWLQISVCLSSTSSVRTEARRRGGDVRGWEAAARGTSPVCVPFIPQDTDD</sequence>
<keyword evidence="2" id="KW-1185">Reference proteome</keyword>
<evidence type="ECO:0000313" key="1">
    <source>
        <dbReference type="EMBL" id="CAL1596457.1"/>
    </source>
</evidence>
<dbReference type="AlphaFoldDB" id="A0AAV2LAR2"/>
<reference evidence="1 2" key="1">
    <citation type="submission" date="2024-04" db="EMBL/GenBank/DDBJ databases">
        <authorList>
            <person name="Waldvogel A.-M."/>
            <person name="Schoenle A."/>
        </authorList>
    </citation>
    <scope>NUCLEOTIDE SEQUENCE [LARGE SCALE GENOMIC DNA]</scope>
</reference>
<dbReference type="EMBL" id="OZ035843">
    <property type="protein sequence ID" value="CAL1596457.1"/>
    <property type="molecule type" value="Genomic_DNA"/>
</dbReference>
<evidence type="ECO:0000313" key="2">
    <source>
        <dbReference type="Proteomes" id="UP001497482"/>
    </source>
</evidence>
<name>A0AAV2LAR2_KNICA</name>
<accession>A0AAV2LAR2</accession>
<dbReference type="Proteomes" id="UP001497482">
    <property type="component" value="Chromosome 21"/>
</dbReference>
<protein>
    <submittedName>
        <fullName evidence="1">Uncharacterized protein</fullName>
    </submittedName>
</protein>